<dbReference type="Proteomes" id="UP001283361">
    <property type="component" value="Unassembled WGS sequence"/>
</dbReference>
<gene>
    <name evidence="1" type="ORF">RRG08_000657</name>
</gene>
<reference evidence="1" key="1">
    <citation type="journal article" date="2023" name="G3 (Bethesda)">
        <title>A reference genome for the long-term kleptoplast-retaining sea slug Elysia crispata morphotype clarki.</title>
        <authorList>
            <person name="Eastman K.E."/>
            <person name="Pendleton A.L."/>
            <person name="Shaikh M.A."/>
            <person name="Suttiyut T."/>
            <person name="Ogas R."/>
            <person name="Tomko P."/>
            <person name="Gavelis G."/>
            <person name="Widhalm J.R."/>
            <person name="Wisecaver J.H."/>
        </authorList>
    </citation>
    <scope>NUCLEOTIDE SEQUENCE</scope>
    <source>
        <strain evidence="1">ECLA1</strain>
    </source>
</reference>
<dbReference type="AlphaFoldDB" id="A0AAE0Y8W2"/>
<keyword evidence="2" id="KW-1185">Reference proteome</keyword>
<name>A0AAE0Y8W2_9GAST</name>
<dbReference type="EMBL" id="JAWDGP010006684">
    <property type="protein sequence ID" value="KAK3736915.1"/>
    <property type="molecule type" value="Genomic_DNA"/>
</dbReference>
<sequence length="107" mass="12874">MSSDRFPCLLSLQDLTDRYQMTQPDSVTYREDFPLKSICDCMIQKRCLQLYELSPNTGKINSINIEQSLRRQSLHHQKKTIIIMYDNRAKYKLDMELLDQQVRSRRW</sequence>
<organism evidence="1 2">
    <name type="scientific">Elysia crispata</name>
    <name type="common">lettuce slug</name>
    <dbReference type="NCBI Taxonomy" id="231223"/>
    <lineage>
        <taxon>Eukaryota</taxon>
        <taxon>Metazoa</taxon>
        <taxon>Spiralia</taxon>
        <taxon>Lophotrochozoa</taxon>
        <taxon>Mollusca</taxon>
        <taxon>Gastropoda</taxon>
        <taxon>Heterobranchia</taxon>
        <taxon>Euthyneura</taxon>
        <taxon>Panpulmonata</taxon>
        <taxon>Sacoglossa</taxon>
        <taxon>Placobranchoidea</taxon>
        <taxon>Plakobranchidae</taxon>
        <taxon>Elysia</taxon>
    </lineage>
</organism>
<accession>A0AAE0Y8W2</accession>
<comment type="caution">
    <text evidence="1">The sequence shown here is derived from an EMBL/GenBank/DDBJ whole genome shotgun (WGS) entry which is preliminary data.</text>
</comment>
<evidence type="ECO:0000313" key="1">
    <source>
        <dbReference type="EMBL" id="KAK3736915.1"/>
    </source>
</evidence>
<protein>
    <submittedName>
        <fullName evidence="1">Uncharacterized protein</fullName>
    </submittedName>
</protein>
<proteinExistence type="predicted"/>
<evidence type="ECO:0000313" key="2">
    <source>
        <dbReference type="Proteomes" id="UP001283361"/>
    </source>
</evidence>